<dbReference type="InterPro" id="IPR052917">
    <property type="entry name" value="Stress-Dev_Protein"/>
</dbReference>
<feature type="domain" description="General stress protein FMN-binding split barrel" evidence="1">
    <location>
        <begin position="7"/>
        <end position="136"/>
    </location>
</feature>
<dbReference type="SUPFAM" id="SSF50475">
    <property type="entry name" value="FMN-binding split barrel"/>
    <property type="match status" value="1"/>
</dbReference>
<protein>
    <submittedName>
        <fullName evidence="2">Pyridoxamine 5'-phosphate oxidase family protein</fullName>
    </submittedName>
</protein>
<evidence type="ECO:0000259" key="1">
    <source>
        <dbReference type="Pfam" id="PF16242"/>
    </source>
</evidence>
<dbReference type="PANTHER" id="PTHR34818">
    <property type="entry name" value="PROTEIN BLI-3"/>
    <property type="match status" value="1"/>
</dbReference>
<dbReference type="InterPro" id="IPR012349">
    <property type="entry name" value="Split_barrel_FMN-bd"/>
</dbReference>
<dbReference type="Proteomes" id="UP001196870">
    <property type="component" value="Unassembled WGS sequence"/>
</dbReference>
<dbReference type="PANTHER" id="PTHR34818:SF1">
    <property type="entry name" value="PROTEIN BLI-3"/>
    <property type="match status" value="1"/>
</dbReference>
<sequence>MSRLSLEDLAEEMRDIDFAMLSTHAEGGEIAGRPMSTNRDVAYDGTSYFFTLDSTRTVADIARDPKVALSFTGRKGLFGKPPTFIAVEGRATLIRDRAAFDAHWAKDLDDWFKQGADTPGLVLIQVEAARITCWKGMEETEVEL</sequence>
<gene>
    <name evidence="2" type="ORF">GXW71_23615</name>
</gene>
<name>A0ABS5F5G5_9PROT</name>
<keyword evidence="3" id="KW-1185">Reference proteome</keyword>
<accession>A0ABS5F5G5</accession>
<dbReference type="Gene3D" id="2.30.110.10">
    <property type="entry name" value="Electron Transport, Fmn-binding Protein, Chain A"/>
    <property type="match status" value="1"/>
</dbReference>
<proteinExistence type="predicted"/>
<dbReference type="InterPro" id="IPR038725">
    <property type="entry name" value="YdaG_split_barrel_FMN-bd"/>
</dbReference>
<organism evidence="2 3">
    <name type="scientific">Plastoroseomonas hellenica</name>
    <dbReference type="NCBI Taxonomy" id="2687306"/>
    <lineage>
        <taxon>Bacteria</taxon>
        <taxon>Pseudomonadati</taxon>
        <taxon>Pseudomonadota</taxon>
        <taxon>Alphaproteobacteria</taxon>
        <taxon>Acetobacterales</taxon>
        <taxon>Acetobacteraceae</taxon>
        <taxon>Plastoroseomonas</taxon>
    </lineage>
</organism>
<dbReference type="RefSeq" id="WP_211855146.1">
    <property type="nucleotide sequence ID" value="NZ_JAAGBB010000034.1"/>
</dbReference>
<dbReference type="Pfam" id="PF16242">
    <property type="entry name" value="Pyrid_ox_like"/>
    <property type="match status" value="1"/>
</dbReference>
<evidence type="ECO:0000313" key="3">
    <source>
        <dbReference type="Proteomes" id="UP001196870"/>
    </source>
</evidence>
<comment type="caution">
    <text evidence="2">The sequence shown here is derived from an EMBL/GenBank/DDBJ whole genome shotgun (WGS) entry which is preliminary data.</text>
</comment>
<evidence type="ECO:0000313" key="2">
    <source>
        <dbReference type="EMBL" id="MBR0667365.1"/>
    </source>
</evidence>
<dbReference type="EMBL" id="JAAGBB010000034">
    <property type="protein sequence ID" value="MBR0667365.1"/>
    <property type="molecule type" value="Genomic_DNA"/>
</dbReference>
<reference evidence="3" key="1">
    <citation type="journal article" date="2021" name="Syst. Appl. Microbiol.">
        <title>Roseomonas hellenica sp. nov., isolated from roots of wild-growing Alkanna tinctoria.</title>
        <authorList>
            <person name="Rat A."/>
            <person name="Naranjo H.D."/>
            <person name="Lebbe L."/>
            <person name="Cnockaert M."/>
            <person name="Krigas N."/>
            <person name="Grigoriadou K."/>
            <person name="Maloupa E."/>
            <person name="Willems A."/>
        </authorList>
    </citation>
    <scope>NUCLEOTIDE SEQUENCE [LARGE SCALE GENOMIC DNA]</scope>
    <source>
        <strain evidence="3">LMG 31523</strain>
    </source>
</reference>